<reference evidence="3" key="1">
    <citation type="submission" date="2017-09" db="EMBL/GenBank/DDBJ databases">
        <title>Depth-based differentiation of microbial function through sediment-hosted aquifers and enrichment of novel symbionts in the deep terrestrial subsurface.</title>
        <authorList>
            <person name="Probst A.J."/>
            <person name="Ladd B."/>
            <person name="Jarett J.K."/>
            <person name="Geller-Mcgrath D.E."/>
            <person name="Sieber C.M.K."/>
            <person name="Emerson J.B."/>
            <person name="Anantharaman K."/>
            <person name="Thomas B.C."/>
            <person name="Malmstrom R."/>
            <person name="Stieglmeier M."/>
            <person name="Klingl A."/>
            <person name="Woyke T."/>
            <person name="Ryan C.M."/>
            <person name="Banfield J.F."/>
        </authorList>
    </citation>
    <scope>NUCLEOTIDE SEQUENCE [LARGE SCALE GENOMIC DNA]</scope>
</reference>
<comment type="caution">
    <text evidence="2">The sequence shown here is derived from an EMBL/GenBank/DDBJ whole genome shotgun (WGS) entry which is preliminary data.</text>
</comment>
<feature type="transmembrane region" description="Helical" evidence="1">
    <location>
        <begin position="12"/>
        <end position="38"/>
    </location>
</feature>
<keyword evidence="1" id="KW-1133">Transmembrane helix</keyword>
<accession>A0A2M7RSR6</accession>
<evidence type="ECO:0000256" key="1">
    <source>
        <dbReference type="SAM" id="Phobius"/>
    </source>
</evidence>
<dbReference type="Proteomes" id="UP000231069">
    <property type="component" value="Unassembled WGS sequence"/>
</dbReference>
<protein>
    <submittedName>
        <fullName evidence="2">Uncharacterized protein</fullName>
    </submittedName>
</protein>
<dbReference type="EMBL" id="PFMK01000033">
    <property type="protein sequence ID" value="PIZ03014.1"/>
    <property type="molecule type" value="Genomic_DNA"/>
</dbReference>
<keyword evidence="1" id="KW-0812">Transmembrane</keyword>
<evidence type="ECO:0000313" key="3">
    <source>
        <dbReference type="Proteomes" id="UP000231069"/>
    </source>
</evidence>
<name>A0A2M7RSR6_9BACT</name>
<proteinExistence type="predicted"/>
<organism evidence="2 3">
    <name type="scientific">Candidatus Gottesmanbacteria bacterium CG_4_10_14_0_8_um_filter_37_24</name>
    <dbReference type="NCBI Taxonomy" id="1974574"/>
    <lineage>
        <taxon>Bacteria</taxon>
        <taxon>Candidatus Gottesmaniibacteriota</taxon>
    </lineage>
</organism>
<gene>
    <name evidence="2" type="ORF">COY59_01705</name>
</gene>
<keyword evidence="1" id="KW-0472">Membrane</keyword>
<dbReference type="AlphaFoldDB" id="A0A2M7RSR6"/>
<sequence length="93" mass="10274">MEGEVTQSEATIIIGIVLFQLLSVPALMYFTWGALIVARLHIIVPIIKYSAQTTYHQAAGNGNRWETVPTVILTKEYSIKSQIKIMATSLPAI</sequence>
<evidence type="ECO:0000313" key="2">
    <source>
        <dbReference type="EMBL" id="PIZ03014.1"/>
    </source>
</evidence>